<feature type="region of interest" description="Disordered" evidence="1">
    <location>
        <begin position="229"/>
        <end position="249"/>
    </location>
</feature>
<dbReference type="EMBL" id="CP001966">
    <property type="protein sequence ID" value="ADG76719.1"/>
    <property type="molecule type" value="Genomic_DNA"/>
</dbReference>
<dbReference type="Proteomes" id="UP000001213">
    <property type="component" value="Chromosome"/>
</dbReference>
<protein>
    <submittedName>
        <fullName evidence="3">Lipopolysaccharide biosynthesis protein</fullName>
    </submittedName>
</protein>
<reference evidence="3 4" key="2">
    <citation type="journal article" date="2011" name="Stand. Genomic Sci.">
        <title>Complete genome sequence of Tsukamurella paurometabola type strain (no. 33).</title>
        <authorList>
            <person name="Munk A.C."/>
            <person name="Lapidus A."/>
            <person name="Lucas S."/>
            <person name="Nolan M."/>
            <person name="Tice H."/>
            <person name="Cheng J.F."/>
            <person name="Del Rio T.G."/>
            <person name="Goodwin L."/>
            <person name="Pitluck S."/>
            <person name="Liolios K."/>
            <person name="Huntemann M."/>
            <person name="Ivanova N."/>
            <person name="Mavromatis K."/>
            <person name="Mikhailova N."/>
            <person name="Pati A."/>
            <person name="Chen A."/>
            <person name="Palaniappan K."/>
            <person name="Tapia R."/>
            <person name="Han C."/>
            <person name="Land M."/>
            <person name="Hauser L."/>
            <person name="Chang Y.J."/>
            <person name="Jeffries C.D."/>
            <person name="Brettin T."/>
            <person name="Yasawong M."/>
            <person name="Brambilla E.M."/>
            <person name="Rohde M."/>
            <person name="Sikorski J."/>
            <person name="Goker M."/>
            <person name="Detter J.C."/>
            <person name="Woyke T."/>
            <person name="Bristow J."/>
            <person name="Eisen J.A."/>
            <person name="Markowitz V."/>
            <person name="Hugenholtz P."/>
            <person name="Kyrpides N.C."/>
            <person name="Klenk H.P."/>
        </authorList>
    </citation>
    <scope>NUCLEOTIDE SEQUENCE [LARGE SCALE GENOMIC DNA]</scope>
    <source>
        <strain evidence="4">ATCC 8368 / DSM 20162 / CCUG 35730 / CIP 100753 / JCM 10117 / KCTC 9821 / NBRC 16120 / NCIMB 702349 / NCTC 13040</strain>
    </source>
</reference>
<feature type="compositionally biased region" description="Basic and acidic residues" evidence="1">
    <location>
        <begin position="10"/>
        <end position="23"/>
    </location>
</feature>
<dbReference type="STRING" id="521096.Tpau_0065"/>
<organism evidence="3 4">
    <name type="scientific">Tsukamurella paurometabola (strain ATCC 8368 / DSM 20162 / CCUG 35730 / CIP 100753 / JCM 10117 / KCTC 9821 / NBRC 16120 / NCIMB 702349 / NCTC 13040)</name>
    <name type="common">Corynebacterium paurometabolum</name>
    <dbReference type="NCBI Taxonomy" id="521096"/>
    <lineage>
        <taxon>Bacteria</taxon>
        <taxon>Bacillati</taxon>
        <taxon>Actinomycetota</taxon>
        <taxon>Actinomycetes</taxon>
        <taxon>Mycobacteriales</taxon>
        <taxon>Tsukamurellaceae</taxon>
        <taxon>Tsukamurella</taxon>
    </lineage>
</organism>
<keyword evidence="2" id="KW-0472">Membrane</keyword>
<sequence length="249" mass="26400">MTAATQDRPGAVRDHGAAFENESRAPSGRRRVLLRRWLTLILFVVVAVVGAMIGSKTTTQQYETSGTVLVIPPGAGSPVPRDNPFYRINDTAQFANVLASIALGPEGRAVVAKAGASPEYAVRGFMGATEQSTKLSAQITLSVRAPNKWVAREAAMGLIALMRERLVSLQRDAGLRDRTYADLRVVVEPDPGVPVFGNAFRAALGYAIAAMLGVAAILALHASRADTRARRTAGGNGSLRDAVHERTAA</sequence>
<keyword evidence="4" id="KW-1185">Reference proteome</keyword>
<keyword evidence="2" id="KW-1133">Transmembrane helix</keyword>
<evidence type="ECO:0000256" key="1">
    <source>
        <dbReference type="SAM" id="MobiDB-lite"/>
    </source>
</evidence>
<reference evidence="4" key="1">
    <citation type="submission" date="2010-03" db="EMBL/GenBank/DDBJ databases">
        <title>The complete chromosome of Tsukamurella paurometabola DSM 20162.</title>
        <authorList>
            <consortium name="US DOE Joint Genome Institute (JGI-PGF)"/>
            <person name="Lucas S."/>
            <person name="Copeland A."/>
            <person name="Lapidus A."/>
            <person name="Glavina del Rio T."/>
            <person name="Dalin E."/>
            <person name="Tice H."/>
            <person name="Bruce D."/>
            <person name="Goodwin L."/>
            <person name="Pitluck S."/>
            <person name="Kyrpides N."/>
            <person name="Mavromatis K."/>
            <person name="Ivanova N."/>
            <person name="Mikhailova N."/>
            <person name="Munk A.C."/>
            <person name="Brettin T."/>
            <person name="Detter J.C."/>
            <person name="Tapia R."/>
            <person name="Han C."/>
            <person name="Larimer F."/>
            <person name="Land M."/>
            <person name="Hauser L."/>
            <person name="Markowitz V."/>
            <person name="Cheng J.-F."/>
            <person name="Hugenholtz P."/>
            <person name="Woyke T."/>
            <person name="Wu D."/>
            <person name="Jando M."/>
            <person name="Brambilla E."/>
            <person name="Klenk H.-P."/>
            <person name="Eisen J.A."/>
        </authorList>
    </citation>
    <scope>NUCLEOTIDE SEQUENCE [LARGE SCALE GENOMIC DNA]</scope>
    <source>
        <strain evidence="4">ATCC 8368 / DSM 20162 / CCUG 35730 / CIP 100753 / JCM 10117 / KCTC 9821 / NBRC 16120 / NCIMB 702349 / NCTC 13040</strain>
    </source>
</reference>
<dbReference type="HOGENOM" id="CLU_1115378_0_0_11"/>
<dbReference type="KEGG" id="tpr:Tpau_0065"/>
<feature type="transmembrane region" description="Helical" evidence="2">
    <location>
        <begin position="203"/>
        <end position="222"/>
    </location>
</feature>
<name>D5UPV1_TSUPD</name>
<dbReference type="AlphaFoldDB" id="D5UPV1"/>
<feature type="region of interest" description="Disordered" evidence="1">
    <location>
        <begin position="1"/>
        <end position="25"/>
    </location>
</feature>
<keyword evidence="2" id="KW-0812">Transmembrane</keyword>
<gene>
    <name evidence="3" type="ordered locus">Tpau_0065</name>
</gene>
<evidence type="ECO:0000313" key="4">
    <source>
        <dbReference type="Proteomes" id="UP000001213"/>
    </source>
</evidence>
<evidence type="ECO:0000256" key="2">
    <source>
        <dbReference type="SAM" id="Phobius"/>
    </source>
</evidence>
<dbReference type="RefSeq" id="WP_013124774.1">
    <property type="nucleotide sequence ID" value="NC_014158.1"/>
</dbReference>
<feature type="transmembrane region" description="Helical" evidence="2">
    <location>
        <begin position="37"/>
        <end position="55"/>
    </location>
</feature>
<evidence type="ECO:0000313" key="3">
    <source>
        <dbReference type="EMBL" id="ADG76719.1"/>
    </source>
</evidence>
<accession>D5UPV1</accession>
<proteinExistence type="predicted"/>